<dbReference type="GO" id="GO:0012505">
    <property type="term" value="C:endomembrane system"/>
    <property type="evidence" value="ECO:0007669"/>
    <property type="project" value="UniProtKB-SubCell"/>
</dbReference>
<evidence type="ECO:0000256" key="2">
    <source>
        <dbReference type="ARBA" id="ARBA00004906"/>
    </source>
</evidence>
<dbReference type="SMART" id="SM00225">
    <property type="entry name" value="BTB"/>
    <property type="match status" value="1"/>
</dbReference>
<dbReference type="Proteomes" id="UP001293593">
    <property type="component" value="Unassembled WGS sequence"/>
</dbReference>
<comment type="pathway">
    <text evidence="2">Protein modification; protein ubiquitination.</text>
</comment>
<gene>
    <name evidence="4" type="ORF">QN277_003318</name>
</gene>
<dbReference type="AlphaFoldDB" id="A0AAE1MFC1"/>
<reference evidence="4" key="1">
    <citation type="submission" date="2023-10" db="EMBL/GenBank/DDBJ databases">
        <title>Chromosome-level genome of the transformable northern wattle, Acacia crassicarpa.</title>
        <authorList>
            <person name="Massaro I."/>
            <person name="Sinha N.R."/>
            <person name="Poethig S."/>
            <person name="Leichty A.R."/>
        </authorList>
    </citation>
    <scope>NUCLEOTIDE SEQUENCE</scope>
    <source>
        <strain evidence="4">Acra3RX</strain>
        <tissue evidence="4">Leaf</tissue>
    </source>
</reference>
<evidence type="ECO:0000313" key="4">
    <source>
        <dbReference type="EMBL" id="KAK4260168.1"/>
    </source>
</evidence>
<dbReference type="InterPro" id="IPR011333">
    <property type="entry name" value="SKP1/BTB/POZ_sf"/>
</dbReference>
<name>A0AAE1MFC1_9FABA</name>
<dbReference type="SUPFAM" id="SSF54695">
    <property type="entry name" value="POZ domain"/>
    <property type="match status" value="1"/>
</dbReference>
<comment type="subcellular location">
    <subcellularLocation>
        <location evidence="1">Endomembrane system</location>
        <topology evidence="1">Peripheral membrane protein</topology>
    </subcellularLocation>
</comment>
<evidence type="ECO:0000256" key="1">
    <source>
        <dbReference type="ARBA" id="ARBA00004184"/>
    </source>
</evidence>
<dbReference type="PANTHER" id="PTHR46287:SF11">
    <property type="entry name" value="BTB_POZ AND TAZ DOMAIN-CONTAINING PROTEIN 4"/>
    <property type="match status" value="1"/>
</dbReference>
<protein>
    <recommendedName>
        <fullName evidence="3">BTB domain-containing protein</fullName>
    </recommendedName>
</protein>
<dbReference type="Gene3D" id="1.25.40.420">
    <property type="match status" value="1"/>
</dbReference>
<dbReference type="PANTHER" id="PTHR46287">
    <property type="entry name" value="BTB/POZ AND TAZ DOMAIN-CONTAINING PROTEIN 3-RELATED"/>
    <property type="match status" value="1"/>
</dbReference>
<feature type="domain" description="BTB" evidence="3">
    <location>
        <begin position="58"/>
        <end position="126"/>
    </location>
</feature>
<dbReference type="Gene3D" id="3.30.710.10">
    <property type="entry name" value="Potassium Channel Kv1.1, Chain A"/>
    <property type="match status" value="1"/>
</dbReference>
<comment type="caution">
    <text evidence="4">The sequence shown here is derived from an EMBL/GenBank/DDBJ whole genome shotgun (WGS) entry which is preliminary data.</text>
</comment>
<dbReference type="EMBL" id="JAWXYG010000010">
    <property type="protein sequence ID" value="KAK4260168.1"/>
    <property type="molecule type" value="Genomic_DNA"/>
</dbReference>
<evidence type="ECO:0000313" key="5">
    <source>
        <dbReference type="Proteomes" id="UP001293593"/>
    </source>
</evidence>
<dbReference type="InterPro" id="IPR044513">
    <property type="entry name" value="BT1/2/3/4/5"/>
</dbReference>
<dbReference type="Pfam" id="PF00651">
    <property type="entry name" value="BTB"/>
    <property type="match status" value="1"/>
</dbReference>
<dbReference type="GO" id="GO:0006355">
    <property type="term" value="P:regulation of DNA-templated transcription"/>
    <property type="evidence" value="ECO:0007669"/>
    <property type="project" value="UniProtKB-ARBA"/>
</dbReference>
<sequence length="216" mass="23964">MEDQNLIPLPPPPFPVSASTSLACELMFVNNLTPTGCSYVSTATRDLWDHLFDEAYKADVFINTRNGGILFAHSNVLGMASPVLKGMLKQASPRRGQRSISILGVPHDAVRVFVRFLYSSCYEEEEMKELVLPLLVLSHAFVVPHLNRECEEKLETSLLTIDNLVDVIQLALLCDATRLTLICYRMISSNLKPVSESQGWKARNEAESPISGNPTS</sequence>
<dbReference type="PROSITE" id="PS50097">
    <property type="entry name" value="BTB"/>
    <property type="match status" value="1"/>
</dbReference>
<dbReference type="InterPro" id="IPR000210">
    <property type="entry name" value="BTB/POZ_dom"/>
</dbReference>
<keyword evidence="5" id="KW-1185">Reference proteome</keyword>
<evidence type="ECO:0000259" key="3">
    <source>
        <dbReference type="PROSITE" id="PS50097"/>
    </source>
</evidence>
<organism evidence="4 5">
    <name type="scientific">Acacia crassicarpa</name>
    <name type="common">northern wattle</name>
    <dbReference type="NCBI Taxonomy" id="499986"/>
    <lineage>
        <taxon>Eukaryota</taxon>
        <taxon>Viridiplantae</taxon>
        <taxon>Streptophyta</taxon>
        <taxon>Embryophyta</taxon>
        <taxon>Tracheophyta</taxon>
        <taxon>Spermatophyta</taxon>
        <taxon>Magnoliopsida</taxon>
        <taxon>eudicotyledons</taxon>
        <taxon>Gunneridae</taxon>
        <taxon>Pentapetalae</taxon>
        <taxon>rosids</taxon>
        <taxon>fabids</taxon>
        <taxon>Fabales</taxon>
        <taxon>Fabaceae</taxon>
        <taxon>Caesalpinioideae</taxon>
        <taxon>mimosoid clade</taxon>
        <taxon>Acacieae</taxon>
        <taxon>Acacia</taxon>
    </lineage>
</organism>
<proteinExistence type="predicted"/>
<accession>A0AAE1MFC1</accession>